<feature type="compositionally biased region" description="Basic and acidic residues" evidence="1">
    <location>
        <begin position="31"/>
        <end position="45"/>
    </location>
</feature>
<dbReference type="RefSeq" id="WP_193522935.1">
    <property type="nucleotide sequence ID" value="NZ_JABASA010000002.1"/>
</dbReference>
<comment type="caution">
    <text evidence="2">The sequence shown here is derived from an EMBL/GenBank/DDBJ whole genome shotgun (WGS) entry which is preliminary data.</text>
</comment>
<evidence type="ECO:0000313" key="2">
    <source>
        <dbReference type="EMBL" id="NMD48396.1"/>
    </source>
</evidence>
<evidence type="ECO:0000256" key="1">
    <source>
        <dbReference type="SAM" id="MobiDB-lite"/>
    </source>
</evidence>
<evidence type="ECO:0008006" key="4">
    <source>
        <dbReference type="Google" id="ProtNLM"/>
    </source>
</evidence>
<proteinExistence type="predicted"/>
<dbReference type="AlphaFoldDB" id="A0A7X9LC08"/>
<dbReference type="EMBL" id="JABASA010000002">
    <property type="protein sequence ID" value="NMD48396.1"/>
    <property type="molecule type" value="Genomic_DNA"/>
</dbReference>
<reference evidence="2 3" key="1">
    <citation type="submission" date="2020-04" db="EMBL/GenBank/DDBJ databases">
        <title>MicrobeNet Type strains.</title>
        <authorList>
            <person name="Nicholson A.C."/>
        </authorList>
    </citation>
    <scope>NUCLEOTIDE SEQUENCE [LARGE SCALE GENOMIC DNA]</scope>
    <source>
        <strain evidence="2 3">DSM 22768</strain>
    </source>
</reference>
<sequence>MAITFKKKDELEKMMENFAKLPDLENVTFPDSKDSEQKNKQKDKK</sequence>
<dbReference type="NCBIfam" id="NF040897">
    <property type="entry name" value="SPJ_0845_Nterm"/>
    <property type="match status" value="1"/>
</dbReference>
<gene>
    <name evidence="2" type="ORF">HHO37_01610</name>
</gene>
<feature type="region of interest" description="Disordered" evidence="1">
    <location>
        <begin position="23"/>
        <end position="45"/>
    </location>
</feature>
<name>A0A7X9LC08_STRRT</name>
<organism evidence="2 3">
    <name type="scientific">Streptococcus ratti</name>
    <dbReference type="NCBI Taxonomy" id="1341"/>
    <lineage>
        <taxon>Bacteria</taxon>
        <taxon>Bacillati</taxon>
        <taxon>Bacillota</taxon>
        <taxon>Bacilli</taxon>
        <taxon>Lactobacillales</taxon>
        <taxon>Streptococcaceae</taxon>
        <taxon>Streptococcus</taxon>
    </lineage>
</organism>
<protein>
    <recommendedName>
        <fullName evidence="4">Type II restriction endonuclease DpnI</fullName>
    </recommendedName>
</protein>
<accession>A0A7X9LC08</accession>
<dbReference type="InterPro" id="IPR047909">
    <property type="entry name" value="SPJ_0845-like_N"/>
</dbReference>
<evidence type="ECO:0000313" key="3">
    <source>
        <dbReference type="Proteomes" id="UP000532121"/>
    </source>
</evidence>
<dbReference type="Proteomes" id="UP000532121">
    <property type="component" value="Unassembled WGS sequence"/>
</dbReference>